<dbReference type="PANTHER" id="PTHR11455">
    <property type="entry name" value="CRYPTOCHROME"/>
    <property type="match status" value="1"/>
</dbReference>
<evidence type="ECO:0000256" key="1">
    <source>
        <dbReference type="ARBA" id="ARBA00001932"/>
    </source>
</evidence>
<evidence type="ECO:0000256" key="4">
    <source>
        <dbReference type="ARBA" id="ARBA00022991"/>
    </source>
</evidence>
<dbReference type="Proteomes" id="UP000831290">
    <property type="component" value="Chromosome"/>
</dbReference>
<dbReference type="PANTHER" id="PTHR11455:SF9">
    <property type="entry name" value="CRYPTOCHROME CIRCADIAN CLOCK 5 ISOFORM X1"/>
    <property type="match status" value="1"/>
</dbReference>
<dbReference type="GO" id="GO:0006950">
    <property type="term" value="P:response to stress"/>
    <property type="evidence" value="ECO:0007669"/>
    <property type="project" value="UniProtKB-ARBA"/>
</dbReference>
<feature type="domain" description="Photolyase/cryptochrome alpha/beta" evidence="8">
    <location>
        <begin position="5"/>
        <end position="135"/>
    </location>
</feature>
<evidence type="ECO:0000313" key="10">
    <source>
        <dbReference type="Proteomes" id="UP000831290"/>
    </source>
</evidence>
<evidence type="ECO:0000256" key="3">
    <source>
        <dbReference type="ARBA" id="ARBA00022827"/>
    </source>
</evidence>
<keyword evidence="4 7" id="KW-0157">Chromophore</keyword>
<dbReference type="GO" id="GO:0071949">
    <property type="term" value="F:FAD binding"/>
    <property type="evidence" value="ECO:0007669"/>
    <property type="project" value="TreeGrafter"/>
</dbReference>
<dbReference type="SUPFAM" id="SSF48173">
    <property type="entry name" value="Cryptochrome/photolyase FAD-binding domain"/>
    <property type="match status" value="1"/>
</dbReference>
<gene>
    <name evidence="9" type="ORF">MQE35_00700</name>
</gene>
<dbReference type="InterPro" id="IPR005101">
    <property type="entry name" value="Cryptochr/Photolyase_FAD-bd"/>
</dbReference>
<evidence type="ECO:0000256" key="5">
    <source>
        <dbReference type="PIRSR" id="PIRSR602081-1"/>
    </source>
</evidence>
<dbReference type="InterPro" id="IPR006050">
    <property type="entry name" value="DNA_photolyase_N"/>
</dbReference>
<evidence type="ECO:0000313" key="9">
    <source>
        <dbReference type="EMBL" id="UOB17832.1"/>
    </source>
</evidence>
<proteinExistence type="inferred from homology"/>
<dbReference type="GO" id="GO:0003904">
    <property type="term" value="F:deoxyribodipyrimidine photo-lyase activity"/>
    <property type="evidence" value="ECO:0007669"/>
    <property type="project" value="TreeGrafter"/>
</dbReference>
<feature type="site" description="Electron transfer via tryptophanyl radical" evidence="6">
    <location>
        <position position="291"/>
    </location>
</feature>
<organism evidence="9 10">
    <name type="scientific">Abyssalbus ytuae</name>
    <dbReference type="NCBI Taxonomy" id="2926907"/>
    <lineage>
        <taxon>Bacteria</taxon>
        <taxon>Pseudomonadati</taxon>
        <taxon>Bacteroidota</taxon>
        <taxon>Flavobacteriia</taxon>
        <taxon>Flavobacteriales</taxon>
        <taxon>Flavobacteriaceae</taxon>
        <taxon>Abyssalbus</taxon>
    </lineage>
</organism>
<dbReference type="SUPFAM" id="SSF52425">
    <property type="entry name" value="Cryptochrome/photolyase, N-terminal domain"/>
    <property type="match status" value="1"/>
</dbReference>
<dbReference type="PROSITE" id="PS51645">
    <property type="entry name" value="PHR_CRY_ALPHA_BETA"/>
    <property type="match status" value="1"/>
</dbReference>
<feature type="binding site" evidence="5">
    <location>
        <position position="257"/>
    </location>
    <ligand>
        <name>FAD</name>
        <dbReference type="ChEBI" id="CHEBI:57692"/>
    </ligand>
</feature>
<feature type="binding site" evidence="5">
    <location>
        <begin position="260"/>
        <end position="267"/>
    </location>
    <ligand>
        <name>FAD</name>
        <dbReference type="ChEBI" id="CHEBI:57692"/>
    </ligand>
</feature>
<dbReference type="KEGG" id="fbm:MQE35_00700"/>
<keyword evidence="3 5" id="KW-0274">FAD</keyword>
<dbReference type="InterPro" id="IPR002081">
    <property type="entry name" value="Cryptochrome/DNA_photolyase_1"/>
</dbReference>
<comment type="similarity">
    <text evidence="7">Belongs to the DNA photolyase family.</text>
</comment>
<dbReference type="GO" id="GO:0006139">
    <property type="term" value="P:nucleobase-containing compound metabolic process"/>
    <property type="evidence" value="ECO:0007669"/>
    <property type="project" value="UniProtKB-ARBA"/>
</dbReference>
<evidence type="ECO:0000256" key="6">
    <source>
        <dbReference type="PIRSR" id="PIRSR602081-2"/>
    </source>
</evidence>
<feature type="site" description="Electron transfer via tryptophanyl radical" evidence="6">
    <location>
        <position position="344"/>
    </location>
</feature>
<evidence type="ECO:0000256" key="7">
    <source>
        <dbReference type="RuleBase" id="RU004182"/>
    </source>
</evidence>
<comment type="cofactor">
    <cofactor evidence="5">
        <name>FAD</name>
        <dbReference type="ChEBI" id="CHEBI:57692"/>
    </cofactor>
    <text evidence="5">Binds 1 FAD per subunit.</text>
</comment>
<evidence type="ECO:0000259" key="8">
    <source>
        <dbReference type="PROSITE" id="PS51645"/>
    </source>
</evidence>
<dbReference type="EMBL" id="CP094358">
    <property type="protein sequence ID" value="UOB17832.1"/>
    <property type="molecule type" value="Genomic_DNA"/>
</dbReference>
<dbReference type="Gene3D" id="1.10.579.10">
    <property type="entry name" value="DNA Cyclobutane Dipyrimidine Photolyase, subunit A, domain 3"/>
    <property type="match status" value="1"/>
</dbReference>
<keyword evidence="10" id="KW-1185">Reference proteome</keyword>
<dbReference type="Pfam" id="PF03441">
    <property type="entry name" value="FAD_binding_7"/>
    <property type="match status" value="1"/>
</dbReference>
<dbReference type="InterPro" id="IPR018394">
    <property type="entry name" value="DNA_photolyase_1_CS_C"/>
</dbReference>
<dbReference type="RefSeq" id="WP_255843594.1">
    <property type="nucleotide sequence ID" value="NZ_CP094358.1"/>
</dbReference>
<dbReference type="GO" id="GO:0003677">
    <property type="term" value="F:DNA binding"/>
    <property type="evidence" value="ECO:0007669"/>
    <property type="project" value="TreeGrafter"/>
</dbReference>
<dbReference type="AlphaFoldDB" id="A0A9E7CU74"/>
<dbReference type="Pfam" id="PF00875">
    <property type="entry name" value="DNA_photolyase"/>
    <property type="match status" value="1"/>
</dbReference>
<dbReference type="Gene3D" id="3.40.50.620">
    <property type="entry name" value="HUPs"/>
    <property type="match status" value="1"/>
</dbReference>
<evidence type="ECO:0000256" key="2">
    <source>
        <dbReference type="ARBA" id="ARBA00022630"/>
    </source>
</evidence>
<accession>A0A9E7CU74</accession>
<dbReference type="InterPro" id="IPR036155">
    <property type="entry name" value="Crypto/Photolyase_N_sf"/>
</dbReference>
<dbReference type="PROSITE" id="PS00394">
    <property type="entry name" value="DNA_PHOTOLYASES_1_1"/>
    <property type="match status" value="1"/>
</dbReference>
<dbReference type="InterPro" id="IPR036134">
    <property type="entry name" value="Crypto/Photolyase_FAD-like_sf"/>
</dbReference>
<comment type="cofactor">
    <cofactor evidence="1">
        <name>(6R)-5,10-methylene-5,6,7,8-tetrahydrofolate</name>
        <dbReference type="ChEBI" id="CHEBI:15636"/>
    </cofactor>
</comment>
<feature type="site" description="Electron transfer via tryptophanyl radical" evidence="6">
    <location>
        <position position="367"/>
    </location>
</feature>
<reference evidence="9" key="1">
    <citation type="submission" date="2022-03" db="EMBL/GenBank/DDBJ databases">
        <title>Description of Abyssus ytuae gen. nov., sp. nov., a novel member of the family Flavobacteriaceae isolated from the sediment of Mariana Trench.</title>
        <authorList>
            <person name="Zhang J."/>
            <person name="Xu X."/>
        </authorList>
    </citation>
    <scope>NUCLEOTIDE SEQUENCE</scope>
    <source>
        <strain evidence="9">MT3330</strain>
    </source>
</reference>
<keyword evidence="2 5" id="KW-0285">Flavoprotein</keyword>
<name>A0A9E7CU74_9FLAO</name>
<sequence>MNNISINIFWFRRDLRFDDNVGLFHALKSNFPVLPLFIFDKNILEKLPKKDARVNFIERTLKQMRSNLQNQYGSSIAIFYGIPVEIFKKLITEYKIEEVYTNHDYEPYAQKRDKKVKKLLHQNNIAFKTYKDQLIYEKNEVIKNDGTPYVVYTPYMKKWKETFKKNKLDTYSTRSLLPNLIKNQRLPSFNLSDIGFKNSSITVPDYHITPTLIKEYESTRNFPAWDKTSHLGPHLRFGTISIRKVVKKAIAEEDQSFLNEIIWREFFMQILWHYPETIYKSFKEKYDRIEWRNNENEFEKWCHGKTGYPIVDAGMRQLNSTGYMHNRVRMIVGSFLCKHLLIDWRWGEAYFAEKLLDYEMSSNVGNWQWVAGCGVDAAPYFRIFNPAEQLKKFDKNLKYVTKWVKDYNELSYPEKMVDHKMARERCLQTYKKALG</sequence>
<dbReference type="InterPro" id="IPR014729">
    <property type="entry name" value="Rossmann-like_a/b/a_fold"/>
</dbReference>
<dbReference type="Gene3D" id="1.25.40.80">
    <property type="match status" value="1"/>
</dbReference>
<feature type="binding site" evidence="5">
    <location>
        <position position="216"/>
    </location>
    <ligand>
        <name>FAD</name>
        <dbReference type="ChEBI" id="CHEBI:57692"/>
    </ligand>
</feature>
<protein>
    <submittedName>
        <fullName evidence="9">DNA photolyase family protein</fullName>
    </submittedName>
</protein>
<dbReference type="PRINTS" id="PR00147">
    <property type="entry name" value="DNAPHOTLYASE"/>
</dbReference>